<evidence type="ECO:0000256" key="1">
    <source>
        <dbReference type="SAM" id="MobiDB-lite"/>
    </source>
</evidence>
<sequence length="46" mass="5121">MAENTTRQGRPWNAPTPATIRPVEDDPQQTRQSSVFLLAVILSQQA</sequence>
<name>A0A7W4K2M4_9PROT</name>
<evidence type="ECO:0000313" key="3">
    <source>
        <dbReference type="Proteomes" id="UP000530320"/>
    </source>
</evidence>
<reference evidence="2 3" key="1">
    <citation type="submission" date="2020-04" db="EMBL/GenBank/DDBJ databases">
        <title>Description of novel Gluconacetobacter.</title>
        <authorList>
            <person name="Sombolestani A."/>
        </authorList>
    </citation>
    <scope>NUCLEOTIDE SEQUENCE [LARGE SCALE GENOMIC DNA]</scope>
    <source>
        <strain evidence="2 3">LMG 22058</strain>
    </source>
</reference>
<proteinExistence type="predicted"/>
<protein>
    <submittedName>
        <fullName evidence="2">Uncharacterized protein</fullName>
    </submittedName>
</protein>
<dbReference type="RefSeq" id="WP_183010223.1">
    <property type="nucleotide sequence ID" value="NZ_JABEQP010000016.1"/>
</dbReference>
<accession>A0A7W4K2M4</accession>
<dbReference type="EMBL" id="JABEQP010000016">
    <property type="protein sequence ID" value="MBB2199227.1"/>
    <property type="molecule type" value="Genomic_DNA"/>
</dbReference>
<organism evidence="2 3">
    <name type="scientific">Gluconacetobacter dulcium</name>
    <dbReference type="NCBI Taxonomy" id="2729096"/>
    <lineage>
        <taxon>Bacteria</taxon>
        <taxon>Pseudomonadati</taxon>
        <taxon>Pseudomonadota</taxon>
        <taxon>Alphaproteobacteria</taxon>
        <taxon>Acetobacterales</taxon>
        <taxon>Acetobacteraceae</taxon>
        <taxon>Gluconacetobacter</taxon>
    </lineage>
</organism>
<gene>
    <name evidence="2" type="ORF">HLH44_17595</name>
</gene>
<dbReference type="AlphaFoldDB" id="A0A7W4K2M4"/>
<evidence type="ECO:0000313" key="2">
    <source>
        <dbReference type="EMBL" id="MBB2199227.1"/>
    </source>
</evidence>
<comment type="caution">
    <text evidence="2">The sequence shown here is derived from an EMBL/GenBank/DDBJ whole genome shotgun (WGS) entry which is preliminary data.</text>
</comment>
<dbReference type="Proteomes" id="UP000530320">
    <property type="component" value="Unassembled WGS sequence"/>
</dbReference>
<feature type="region of interest" description="Disordered" evidence="1">
    <location>
        <begin position="1"/>
        <end position="30"/>
    </location>
</feature>